<evidence type="ECO:0000256" key="2">
    <source>
        <dbReference type="SAM" id="Phobius"/>
    </source>
</evidence>
<protein>
    <submittedName>
        <fullName evidence="3">Uncharacterized protein</fullName>
    </submittedName>
</protein>
<feature type="region of interest" description="Disordered" evidence="1">
    <location>
        <begin position="51"/>
        <end position="104"/>
    </location>
</feature>
<dbReference type="Proteomes" id="UP001148018">
    <property type="component" value="Unassembled WGS sequence"/>
</dbReference>
<reference evidence="3" key="1">
    <citation type="submission" date="2022-07" db="EMBL/GenBank/DDBJ databases">
        <title>Chromosome-level genome of Muraenolepis orangiensis.</title>
        <authorList>
            <person name="Kim J."/>
        </authorList>
    </citation>
    <scope>NUCLEOTIDE SEQUENCE</scope>
    <source>
        <strain evidence="3">KU_S4_2022</strain>
        <tissue evidence="3">Muscle</tissue>
    </source>
</reference>
<feature type="region of interest" description="Disordered" evidence="1">
    <location>
        <begin position="1"/>
        <end position="20"/>
    </location>
</feature>
<name>A0A9Q0IUJ2_9TELE</name>
<evidence type="ECO:0000256" key="1">
    <source>
        <dbReference type="SAM" id="MobiDB-lite"/>
    </source>
</evidence>
<organism evidence="3 4">
    <name type="scientific">Muraenolepis orangiensis</name>
    <name type="common">Patagonian moray cod</name>
    <dbReference type="NCBI Taxonomy" id="630683"/>
    <lineage>
        <taxon>Eukaryota</taxon>
        <taxon>Metazoa</taxon>
        <taxon>Chordata</taxon>
        <taxon>Craniata</taxon>
        <taxon>Vertebrata</taxon>
        <taxon>Euteleostomi</taxon>
        <taxon>Actinopterygii</taxon>
        <taxon>Neopterygii</taxon>
        <taxon>Teleostei</taxon>
        <taxon>Neoteleostei</taxon>
        <taxon>Acanthomorphata</taxon>
        <taxon>Zeiogadaria</taxon>
        <taxon>Gadariae</taxon>
        <taxon>Gadiformes</taxon>
        <taxon>Muraenolepidoidei</taxon>
        <taxon>Muraenolepididae</taxon>
        <taxon>Muraenolepis</taxon>
    </lineage>
</organism>
<keyword evidence="2" id="KW-0472">Membrane</keyword>
<keyword evidence="2" id="KW-1133">Transmembrane helix</keyword>
<proteinExistence type="predicted"/>
<feature type="compositionally biased region" description="Low complexity" evidence="1">
    <location>
        <begin position="87"/>
        <end position="104"/>
    </location>
</feature>
<comment type="caution">
    <text evidence="3">The sequence shown here is derived from an EMBL/GenBank/DDBJ whole genome shotgun (WGS) entry which is preliminary data.</text>
</comment>
<evidence type="ECO:0000313" key="4">
    <source>
        <dbReference type="Proteomes" id="UP001148018"/>
    </source>
</evidence>
<keyword evidence="2" id="KW-0812">Transmembrane</keyword>
<dbReference type="EMBL" id="JANIIK010000038">
    <property type="protein sequence ID" value="KAJ3610558.1"/>
    <property type="molecule type" value="Genomic_DNA"/>
</dbReference>
<accession>A0A9Q0IUJ2</accession>
<gene>
    <name evidence="3" type="ORF">NHX12_022650</name>
</gene>
<dbReference type="AlphaFoldDB" id="A0A9Q0IUJ2"/>
<evidence type="ECO:0000313" key="3">
    <source>
        <dbReference type="EMBL" id="KAJ3610558.1"/>
    </source>
</evidence>
<feature type="transmembrane region" description="Helical" evidence="2">
    <location>
        <begin position="28"/>
        <end position="48"/>
    </location>
</feature>
<feature type="compositionally biased region" description="Basic residues" evidence="1">
    <location>
        <begin position="59"/>
        <end position="72"/>
    </location>
</feature>
<sequence length="104" mass="10728">MFGCWRTRLAPSSPGGRGEPYKFPKWSYSPSLATVLALWIGSLALGFVSGSGADDGQRGHNRVSHGNKRHHAVPSSAAHGLPASLRAGHSAAGPASPAPSTVLM</sequence>
<keyword evidence="4" id="KW-1185">Reference proteome</keyword>